<dbReference type="AlphaFoldDB" id="A0A0D0CI29"/>
<proteinExistence type="predicted"/>
<evidence type="ECO:0000313" key="2">
    <source>
        <dbReference type="Proteomes" id="UP000054538"/>
    </source>
</evidence>
<dbReference type="Proteomes" id="UP000054538">
    <property type="component" value="Unassembled WGS sequence"/>
</dbReference>
<protein>
    <submittedName>
        <fullName evidence="1">Uncharacterized protein</fullName>
    </submittedName>
</protein>
<name>A0A0D0CI29_9AGAM</name>
<keyword evidence="2" id="KW-1185">Reference proteome</keyword>
<sequence length="190" mass="21128">NSNTGATATMLCTKLDMLNIQLSMPNTPYQENKKEIKISVDDNIQWLYKWTKTFAPSLGHELLLPLSSSIKISLFGKRSVRDHLLGSYSGRVIDFLLDKETSLTLQGEGSATVTIRLSPVVDFQQAVNDWVDASLARLDNNRGLAEGLDYFDQAISTTQAMYHAVETYGQYIAPLGQALRLMIKLIDNVA</sequence>
<feature type="non-terminal residue" evidence="1">
    <location>
        <position position="190"/>
    </location>
</feature>
<dbReference type="InParanoid" id="A0A0D0CI29"/>
<accession>A0A0D0CI29</accession>
<organism evidence="1 2">
    <name type="scientific">Paxillus rubicundulus Ve08.2h10</name>
    <dbReference type="NCBI Taxonomy" id="930991"/>
    <lineage>
        <taxon>Eukaryota</taxon>
        <taxon>Fungi</taxon>
        <taxon>Dikarya</taxon>
        <taxon>Basidiomycota</taxon>
        <taxon>Agaricomycotina</taxon>
        <taxon>Agaricomycetes</taxon>
        <taxon>Agaricomycetidae</taxon>
        <taxon>Boletales</taxon>
        <taxon>Paxilineae</taxon>
        <taxon>Paxillaceae</taxon>
        <taxon>Paxillus</taxon>
    </lineage>
</organism>
<feature type="non-terminal residue" evidence="1">
    <location>
        <position position="1"/>
    </location>
</feature>
<dbReference type="HOGENOM" id="CLU_083083_0_0_1"/>
<evidence type="ECO:0000313" key="1">
    <source>
        <dbReference type="EMBL" id="KIK74838.1"/>
    </source>
</evidence>
<reference evidence="1 2" key="1">
    <citation type="submission" date="2014-04" db="EMBL/GenBank/DDBJ databases">
        <authorList>
            <consortium name="DOE Joint Genome Institute"/>
            <person name="Kuo A."/>
            <person name="Kohler A."/>
            <person name="Jargeat P."/>
            <person name="Nagy L.G."/>
            <person name="Floudas D."/>
            <person name="Copeland A."/>
            <person name="Barry K.W."/>
            <person name="Cichocki N."/>
            <person name="Veneault-Fourrey C."/>
            <person name="LaButti K."/>
            <person name="Lindquist E.A."/>
            <person name="Lipzen A."/>
            <person name="Lundell T."/>
            <person name="Morin E."/>
            <person name="Murat C."/>
            <person name="Sun H."/>
            <person name="Tunlid A."/>
            <person name="Henrissat B."/>
            <person name="Grigoriev I.V."/>
            <person name="Hibbett D.S."/>
            <person name="Martin F."/>
            <person name="Nordberg H.P."/>
            <person name="Cantor M.N."/>
            <person name="Hua S.X."/>
        </authorList>
    </citation>
    <scope>NUCLEOTIDE SEQUENCE [LARGE SCALE GENOMIC DNA]</scope>
    <source>
        <strain evidence="1 2">Ve08.2h10</strain>
    </source>
</reference>
<reference evidence="2" key="2">
    <citation type="submission" date="2015-01" db="EMBL/GenBank/DDBJ databases">
        <title>Evolutionary Origins and Diversification of the Mycorrhizal Mutualists.</title>
        <authorList>
            <consortium name="DOE Joint Genome Institute"/>
            <consortium name="Mycorrhizal Genomics Consortium"/>
            <person name="Kohler A."/>
            <person name="Kuo A."/>
            <person name="Nagy L.G."/>
            <person name="Floudas D."/>
            <person name="Copeland A."/>
            <person name="Barry K.W."/>
            <person name="Cichocki N."/>
            <person name="Veneault-Fourrey C."/>
            <person name="LaButti K."/>
            <person name="Lindquist E.A."/>
            <person name="Lipzen A."/>
            <person name="Lundell T."/>
            <person name="Morin E."/>
            <person name="Murat C."/>
            <person name="Riley R."/>
            <person name="Ohm R."/>
            <person name="Sun H."/>
            <person name="Tunlid A."/>
            <person name="Henrissat B."/>
            <person name="Grigoriev I.V."/>
            <person name="Hibbett D.S."/>
            <person name="Martin F."/>
        </authorList>
    </citation>
    <scope>NUCLEOTIDE SEQUENCE [LARGE SCALE GENOMIC DNA]</scope>
    <source>
        <strain evidence="2">Ve08.2h10</strain>
    </source>
</reference>
<dbReference type="EMBL" id="KN828525">
    <property type="protein sequence ID" value="KIK74838.1"/>
    <property type="molecule type" value="Genomic_DNA"/>
</dbReference>
<gene>
    <name evidence="1" type="ORF">PAXRUDRAFT_835879</name>
</gene>